<dbReference type="PANTHER" id="PTHR30576:SF0">
    <property type="entry name" value="UNDECAPRENYL-PHOSPHATE N-ACETYLGALACTOSAMINYL 1-PHOSPHATE TRANSFERASE-RELATED"/>
    <property type="match status" value="1"/>
</dbReference>
<comment type="similarity">
    <text evidence="1">Belongs to the bacterial sugar transferase family.</text>
</comment>
<dbReference type="RefSeq" id="WP_101178529.1">
    <property type="nucleotide sequence ID" value="NZ_PISE01000044.1"/>
</dbReference>
<keyword evidence="2" id="KW-1133">Transmembrane helix</keyword>
<sequence length="219" mass="24718">MSGDKRFNIFHEYSIVQGSQVLISKQVEYYLWVKRILDFLLASLGIIIAAPIVVLFAVLIVLETPGSPFYIQQRVGRKGEYFYLIKLRSMKLDAEKDGAKWAEANDPRVTKIGSFIRKTRIDELPQLLCVLKGDMSIIGPRPERPCFTAKFDREIAGFSNRLAVKPGLTGLAQVNGGYNITPKEKLKYDLEYISNLKFSLEMKILAKTVKVILTGEGAR</sequence>
<dbReference type="GO" id="GO:0016780">
    <property type="term" value="F:phosphotransferase activity, for other substituted phosphate groups"/>
    <property type="evidence" value="ECO:0007669"/>
    <property type="project" value="TreeGrafter"/>
</dbReference>
<dbReference type="InterPro" id="IPR003362">
    <property type="entry name" value="Bact_transf"/>
</dbReference>
<reference evidence="4 5" key="1">
    <citation type="journal article" date="2003" name="Int. J. Syst. Evol. Microbiol.">
        <title>Bacillus nealsonii sp. nov., isolated from a spacecraft-assembly facility, whose spores are gamma-radiation resistant.</title>
        <authorList>
            <person name="Venkateswaran K."/>
            <person name="Kempf M."/>
            <person name="Chen F."/>
            <person name="Satomi M."/>
            <person name="Nicholson W."/>
            <person name="Kern R."/>
        </authorList>
    </citation>
    <scope>NUCLEOTIDE SEQUENCE [LARGE SCALE GENOMIC DNA]</scope>
    <source>
        <strain evidence="4 5">FO-92</strain>
    </source>
</reference>
<feature type="transmembrane region" description="Helical" evidence="2">
    <location>
        <begin position="39"/>
        <end position="62"/>
    </location>
</feature>
<comment type="caution">
    <text evidence="4">The sequence shown here is derived from an EMBL/GenBank/DDBJ whole genome shotgun (WGS) entry which is preliminary data.</text>
</comment>
<gene>
    <name evidence="4" type="ORF">CWS01_17815</name>
</gene>
<dbReference type="EMBL" id="PISE01000044">
    <property type="protein sequence ID" value="PKG22289.1"/>
    <property type="molecule type" value="Genomic_DNA"/>
</dbReference>
<protein>
    <submittedName>
        <fullName evidence="4">UDP-phosphate N-acetylgalactosaminyl-1-phosphate transferase</fullName>
    </submittedName>
</protein>
<dbReference type="Proteomes" id="UP000233375">
    <property type="component" value="Unassembled WGS sequence"/>
</dbReference>
<keyword evidence="2" id="KW-0472">Membrane</keyword>
<keyword evidence="4" id="KW-0808">Transferase</keyword>
<evidence type="ECO:0000313" key="4">
    <source>
        <dbReference type="EMBL" id="PKG22289.1"/>
    </source>
</evidence>
<evidence type="ECO:0000259" key="3">
    <source>
        <dbReference type="Pfam" id="PF02397"/>
    </source>
</evidence>
<keyword evidence="5" id="KW-1185">Reference proteome</keyword>
<name>A0A2N0YYF3_9BACI</name>
<evidence type="ECO:0000256" key="1">
    <source>
        <dbReference type="ARBA" id="ARBA00006464"/>
    </source>
</evidence>
<keyword evidence="2" id="KW-0812">Transmembrane</keyword>
<dbReference type="AlphaFoldDB" id="A0A2N0YYF3"/>
<feature type="domain" description="Bacterial sugar transferase" evidence="3">
    <location>
        <begin position="34"/>
        <end position="213"/>
    </location>
</feature>
<dbReference type="Pfam" id="PF02397">
    <property type="entry name" value="Bac_transf"/>
    <property type="match status" value="1"/>
</dbReference>
<dbReference type="OrthoDB" id="9808602at2"/>
<accession>A0A2N0YYF3</accession>
<dbReference type="PANTHER" id="PTHR30576">
    <property type="entry name" value="COLANIC BIOSYNTHESIS UDP-GLUCOSE LIPID CARRIER TRANSFERASE"/>
    <property type="match status" value="1"/>
</dbReference>
<evidence type="ECO:0000313" key="5">
    <source>
        <dbReference type="Proteomes" id="UP000233375"/>
    </source>
</evidence>
<organism evidence="4 5">
    <name type="scientific">Niallia nealsonii</name>
    <dbReference type="NCBI Taxonomy" id="115979"/>
    <lineage>
        <taxon>Bacteria</taxon>
        <taxon>Bacillati</taxon>
        <taxon>Bacillota</taxon>
        <taxon>Bacilli</taxon>
        <taxon>Bacillales</taxon>
        <taxon>Bacillaceae</taxon>
        <taxon>Niallia</taxon>
    </lineage>
</organism>
<proteinExistence type="inferred from homology"/>
<evidence type="ECO:0000256" key="2">
    <source>
        <dbReference type="SAM" id="Phobius"/>
    </source>
</evidence>